<keyword evidence="2" id="KW-1185">Reference proteome</keyword>
<protein>
    <submittedName>
        <fullName evidence="1">Uncharacterized protein</fullName>
    </submittedName>
</protein>
<proteinExistence type="predicted"/>
<dbReference type="RefSeq" id="WP_167297967.1">
    <property type="nucleotide sequence ID" value="NZ_JAASQV010000001.1"/>
</dbReference>
<evidence type="ECO:0000313" key="2">
    <source>
        <dbReference type="Proteomes" id="UP000564677"/>
    </source>
</evidence>
<organism evidence="1 2">
    <name type="scientific">Sphingomonas leidyi</name>
    <dbReference type="NCBI Taxonomy" id="68569"/>
    <lineage>
        <taxon>Bacteria</taxon>
        <taxon>Pseudomonadati</taxon>
        <taxon>Pseudomonadota</taxon>
        <taxon>Alphaproteobacteria</taxon>
        <taxon>Sphingomonadales</taxon>
        <taxon>Sphingomonadaceae</taxon>
        <taxon>Sphingomonas</taxon>
    </lineage>
</organism>
<dbReference type="Proteomes" id="UP000564677">
    <property type="component" value="Unassembled WGS sequence"/>
</dbReference>
<accession>A0A7X5UWB7</accession>
<dbReference type="EMBL" id="JAASQV010000001">
    <property type="protein sequence ID" value="NIJ63442.1"/>
    <property type="molecule type" value="Genomic_DNA"/>
</dbReference>
<comment type="caution">
    <text evidence="1">The sequence shown here is derived from an EMBL/GenBank/DDBJ whole genome shotgun (WGS) entry which is preliminary data.</text>
</comment>
<dbReference type="AlphaFoldDB" id="A0A7X5UWB7"/>
<name>A0A7X5UWB7_9SPHN</name>
<sequence length="143" mass="15811">MRLDSVIANRHIFDGHVNEKPLRLLLKFAGGQVLRLQVAEDGARMIVDDGPLDLPFDIGEYGQVDIADITQSLCPTLPGVEVSEVEALASMGRRVGVRLTLVGEEMFHFWVDDDELHWGDEAALAGHDWRDGIAPEASEHIEV</sequence>
<reference evidence="1 2" key="1">
    <citation type="submission" date="2020-03" db="EMBL/GenBank/DDBJ databases">
        <title>Genomic Encyclopedia of Type Strains, Phase IV (KMG-IV): sequencing the most valuable type-strain genomes for metagenomic binning, comparative biology and taxonomic classification.</title>
        <authorList>
            <person name="Goeker M."/>
        </authorList>
    </citation>
    <scope>NUCLEOTIDE SEQUENCE [LARGE SCALE GENOMIC DNA]</scope>
    <source>
        <strain evidence="1 2">DSM 4733</strain>
    </source>
</reference>
<evidence type="ECO:0000313" key="1">
    <source>
        <dbReference type="EMBL" id="NIJ63442.1"/>
    </source>
</evidence>
<gene>
    <name evidence="1" type="ORF">FHR20_000373</name>
</gene>